<dbReference type="Pfam" id="PF13360">
    <property type="entry name" value="PQQ_2"/>
    <property type="match status" value="1"/>
</dbReference>
<accession>A0A518AZ45</accession>
<dbReference type="Gene3D" id="2.130.10.10">
    <property type="entry name" value="YVTN repeat-like/Quinoprotein amine dehydrogenase"/>
    <property type="match status" value="2"/>
</dbReference>
<evidence type="ECO:0000313" key="2">
    <source>
        <dbReference type="EMBL" id="QDU59970.1"/>
    </source>
</evidence>
<name>A0A518AZ45_9BACT</name>
<dbReference type="InterPro" id="IPR018391">
    <property type="entry name" value="PQQ_b-propeller_rpt"/>
</dbReference>
<protein>
    <submittedName>
        <fullName evidence="2">Outer membrane biogenesis protein BamB</fullName>
    </submittedName>
</protein>
<dbReference type="Proteomes" id="UP000317093">
    <property type="component" value="Chromosome"/>
</dbReference>
<dbReference type="InterPro" id="IPR011047">
    <property type="entry name" value="Quinoprotein_ADH-like_sf"/>
</dbReference>
<keyword evidence="3" id="KW-1185">Reference proteome</keyword>
<organism evidence="2 3">
    <name type="scientific">Kolteria novifilia</name>
    <dbReference type="NCBI Taxonomy" id="2527975"/>
    <lineage>
        <taxon>Bacteria</taxon>
        <taxon>Pseudomonadati</taxon>
        <taxon>Planctomycetota</taxon>
        <taxon>Planctomycetia</taxon>
        <taxon>Kolteriales</taxon>
        <taxon>Kolteriaceae</taxon>
        <taxon>Kolteria</taxon>
    </lineage>
</organism>
<dbReference type="AlphaFoldDB" id="A0A518AZ45"/>
<dbReference type="InterPro" id="IPR002372">
    <property type="entry name" value="PQQ_rpt_dom"/>
</dbReference>
<feature type="domain" description="Pyrrolo-quinoline quinone repeat" evidence="1">
    <location>
        <begin position="139"/>
        <end position="356"/>
    </location>
</feature>
<dbReference type="InterPro" id="IPR015943">
    <property type="entry name" value="WD40/YVTN_repeat-like_dom_sf"/>
</dbReference>
<evidence type="ECO:0000313" key="3">
    <source>
        <dbReference type="Proteomes" id="UP000317093"/>
    </source>
</evidence>
<proteinExistence type="predicted"/>
<dbReference type="SMART" id="SM00564">
    <property type="entry name" value="PQQ"/>
    <property type="match status" value="5"/>
</dbReference>
<dbReference type="PANTHER" id="PTHR34512:SF30">
    <property type="entry name" value="OUTER MEMBRANE PROTEIN ASSEMBLY FACTOR BAMB"/>
    <property type="match status" value="1"/>
</dbReference>
<dbReference type="EMBL" id="CP036279">
    <property type="protein sequence ID" value="QDU59970.1"/>
    <property type="molecule type" value="Genomic_DNA"/>
</dbReference>
<dbReference type="SUPFAM" id="SSF50998">
    <property type="entry name" value="Quinoprotein alcohol dehydrogenase-like"/>
    <property type="match status" value="1"/>
</dbReference>
<dbReference type="RefSeq" id="WP_145255082.1">
    <property type="nucleotide sequence ID" value="NZ_CP036279.1"/>
</dbReference>
<gene>
    <name evidence="2" type="ORF">Pan216_08060</name>
</gene>
<dbReference type="PANTHER" id="PTHR34512">
    <property type="entry name" value="CELL SURFACE PROTEIN"/>
    <property type="match status" value="1"/>
</dbReference>
<dbReference type="KEGG" id="knv:Pan216_08060"/>
<dbReference type="OrthoDB" id="244732at2"/>
<reference evidence="2 3" key="1">
    <citation type="submission" date="2019-02" db="EMBL/GenBank/DDBJ databases">
        <title>Deep-cultivation of Planctomycetes and their phenomic and genomic characterization uncovers novel biology.</title>
        <authorList>
            <person name="Wiegand S."/>
            <person name="Jogler M."/>
            <person name="Boedeker C."/>
            <person name="Pinto D."/>
            <person name="Vollmers J."/>
            <person name="Rivas-Marin E."/>
            <person name="Kohn T."/>
            <person name="Peeters S.H."/>
            <person name="Heuer A."/>
            <person name="Rast P."/>
            <person name="Oberbeckmann S."/>
            <person name="Bunk B."/>
            <person name="Jeske O."/>
            <person name="Meyerdierks A."/>
            <person name="Storesund J.E."/>
            <person name="Kallscheuer N."/>
            <person name="Luecker S."/>
            <person name="Lage O.M."/>
            <person name="Pohl T."/>
            <person name="Merkel B.J."/>
            <person name="Hornburger P."/>
            <person name="Mueller R.-W."/>
            <person name="Bruemmer F."/>
            <person name="Labrenz M."/>
            <person name="Spormann A.M."/>
            <person name="Op den Camp H."/>
            <person name="Overmann J."/>
            <person name="Amann R."/>
            <person name="Jetten M.S.M."/>
            <person name="Mascher T."/>
            <person name="Medema M.H."/>
            <person name="Devos D.P."/>
            <person name="Kaster A.-K."/>
            <person name="Ovreas L."/>
            <person name="Rohde M."/>
            <person name="Galperin M.Y."/>
            <person name="Jogler C."/>
        </authorList>
    </citation>
    <scope>NUCLEOTIDE SEQUENCE [LARGE SCALE GENOMIC DNA]</scope>
    <source>
        <strain evidence="2 3">Pan216</strain>
    </source>
</reference>
<sequence length="412" mass="43593">MAFLLLLSSMLGADASANWPAFRGDGTSRTAVAALPLTWSENENLAWNTELPGYGQSSPVVWGNRAFVTSVSGPDKDVLHLTGVDVNSGKILWTKEFPGTLKIKSSDYVSRAAPTPVVDAHHVYALWGSGDLIAVDHEGNEVWKRSFPKEYGDFQGNHGIGASLALSSTGVVLLIDHSGPSYLMTADPKTGETIWKSDRPSKVSWSSPSIAKQKDGTEIVLVSSNGTVEAYKASDGSALWNLGGLDGNTVPSASISADKELVVVGSKNADSNLALRLGGTGDVTDSHVVWRSEQASSSFGSPLVHDDAVYLVNRSGVGFCLDLATGKERWHQRLGESCWASPIGAGDRVYFFTKNGKTLVAATGPEWKQLAENDLPTEDRVYGVAVVPGGFLVRTGSALTRVGTLAGKSAAK</sequence>
<evidence type="ECO:0000259" key="1">
    <source>
        <dbReference type="Pfam" id="PF13360"/>
    </source>
</evidence>